<evidence type="ECO:0000256" key="8">
    <source>
        <dbReference type="RuleBase" id="RU367053"/>
    </source>
</evidence>
<comment type="function">
    <text evidence="8">First step of mRNA capping. Converts the 5'-triphosphate end of a nascent mRNA chain into a diphosphate end.</text>
</comment>
<dbReference type="InterPro" id="IPR004206">
    <property type="entry name" value="mRNA_triPase_Cet1"/>
</dbReference>
<dbReference type="Proteomes" id="UP000318582">
    <property type="component" value="Unassembled WGS sequence"/>
</dbReference>
<gene>
    <name evidence="11" type="ORF">PhCBS80983_g01713</name>
</gene>
<dbReference type="AlphaFoldDB" id="A0A507E964"/>
<evidence type="ECO:0000256" key="6">
    <source>
        <dbReference type="ARBA" id="ARBA00023242"/>
    </source>
</evidence>
<feature type="compositionally biased region" description="Basic and acidic residues" evidence="9">
    <location>
        <begin position="7"/>
        <end position="17"/>
    </location>
</feature>
<keyword evidence="4 8" id="KW-0507">mRNA processing</keyword>
<dbReference type="Gene3D" id="3.20.100.10">
    <property type="entry name" value="mRNA triphosphatase Cet1-like"/>
    <property type="match status" value="1"/>
</dbReference>
<protein>
    <recommendedName>
        <fullName evidence="8">mRNA-capping enzyme subunit beta</fullName>
        <ecNumber evidence="8">3.6.1.74</ecNumber>
    </recommendedName>
    <alternativeName>
        <fullName evidence="8">mRNA 5'-phosphatase</fullName>
    </alternativeName>
    <alternativeName>
        <fullName evidence="8">mRNA 5'-triphosphate monophosphatase</fullName>
    </alternativeName>
</protein>
<evidence type="ECO:0000256" key="4">
    <source>
        <dbReference type="ARBA" id="ARBA00022664"/>
    </source>
</evidence>
<dbReference type="EMBL" id="QEAQ01000014">
    <property type="protein sequence ID" value="TPX60609.1"/>
    <property type="molecule type" value="Genomic_DNA"/>
</dbReference>
<evidence type="ECO:0000313" key="12">
    <source>
        <dbReference type="Proteomes" id="UP000318582"/>
    </source>
</evidence>
<comment type="similarity">
    <text evidence="3 8">Belongs to the fungal TPase family.</text>
</comment>
<comment type="cofactor">
    <cofactor evidence="1 8">
        <name>Mg(2+)</name>
        <dbReference type="ChEBI" id="CHEBI:18420"/>
    </cofactor>
</comment>
<feature type="domain" description="mRNA triphosphatase Cet1-like" evidence="10">
    <location>
        <begin position="71"/>
        <end position="272"/>
    </location>
</feature>
<keyword evidence="5 8" id="KW-0378">Hydrolase</keyword>
<accession>A0A507E964</accession>
<feature type="compositionally biased region" description="Polar residues" evidence="9">
    <location>
        <begin position="22"/>
        <end position="37"/>
    </location>
</feature>
<dbReference type="PANTHER" id="PTHR28118">
    <property type="entry name" value="POLYNUCLEOTIDE 5'-TRIPHOSPHATASE-RELATED"/>
    <property type="match status" value="1"/>
</dbReference>
<name>A0A507E964_9FUNG</name>
<dbReference type="GO" id="GO:0140818">
    <property type="term" value="F:mRNA 5'-triphosphate monophosphatase activity"/>
    <property type="evidence" value="ECO:0007669"/>
    <property type="project" value="UniProtKB-EC"/>
</dbReference>
<sequence length="314" mass="36188">MENGDTEPSKKRPRVEVEEQSQESNDTSKDQPSTASLPSTPQQARPPSTSTTSSTQQLRLESSIFGKKPDEDIVLQVSEFIWRNISAVRDGSHLEVEGKLGLIIDKHTNSRIRLPVMTETVLMNDGQYRFDSNMTMDQHAHFNRTLNALVQRPGATVRYVHTKEVDHYHETGSRRVRVSIDQKTQKVKEVLVKQRVADLEIHLPNSPLDFRISISMEVPAPQPPQDSVSRFRRHKDRLSYSHQVIRVDLTQVRQFDGRDRESNLSHECEVEFIRAACLIEEKEKRQNQKPNNFAAYVDVFLNNLRYLSRKAIPH</sequence>
<feature type="region of interest" description="Disordered" evidence="9">
    <location>
        <begin position="1"/>
        <end position="58"/>
    </location>
</feature>
<evidence type="ECO:0000256" key="3">
    <source>
        <dbReference type="ARBA" id="ARBA00006345"/>
    </source>
</evidence>
<comment type="subcellular location">
    <subcellularLocation>
        <location evidence="2 8">Nucleus</location>
    </subcellularLocation>
</comment>
<feature type="compositionally biased region" description="Low complexity" evidence="9">
    <location>
        <begin position="38"/>
        <end position="57"/>
    </location>
</feature>
<evidence type="ECO:0000256" key="1">
    <source>
        <dbReference type="ARBA" id="ARBA00001946"/>
    </source>
</evidence>
<dbReference type="EC" id="3.6.1.74" evidence="8"/>
<dbReference type="SUPFAM" id="SSF55154">
    <property type="entry name" value="CYTH-like phosphatases"/>
    <property type="match status" value="1"/>
</dbReference>
<dbReference type="PANTHER" id="PTHR28118:SF1">
    <property type="entry name" value="POLYNUCLEOTIDE 5'-TRIPHOSPHATASE CTL1-RELATED"/>
    <property type="match status" value="1"/>
</dbReference>
<comment type="subunit">
    <text evidence="8">Heterodimer. The mRNA-capping enzyme is composed of two separate chains alpha and beta, respectively a mRNA guanylyltransferase and an mRNA 5'-triphosphate monophosphatase.</text>
</comment>
<dbReference type="GO" id="GO:0031533">
    <property type="term" value="C:mRNA capping enzyme complex"/>
    <property type="evidence" value="ECO:0007669"/>
    <property type="project" value="UniProtKB-UniRule"/>
</dbReference>
<dbReference type="InterPro" id="IPR033469">
    <property type="entry name" value="CYTH-like_dom_sf"/>
</dbReference>
<dbReference type="InterPro" id="IPR037009">
    <property type="entry name" value="mRNA_triPase_Cet1_sf"/>
</dbReference>
<dbReference type="CDD" id="cd07470">
    <property type="entry name" value="CYTH-like_mRNA_RTPase"/>
    <property type="match status" value="1"/>
</dbReference>
<dbReference type="InterPro" id="IPR040343">
    <property type="entry name" value="Cet1/Ctl1"/>
</dbReference>
<proteinExistence type="inferred from homology"/>
<evidence type="ECO:0000313" key="11">
    <source>
        <dbReference type="EMBL" id="TPX60609.1"/>
    </source>
</evidence>
<keyword evidence="8" id="KW-0506">mRNA capping</keyword>
<organism evidence="11 12">
    <name type="scientific">Powellomyces hirtus</name>
    <dbReference type="NCBI Taxonomy" id="109895"/>
    <lineage>
        <taxon>Eukaryota</taxon>
        <taxon>Fungi</taxon>
        <taxon>Fungi incertae sedis</taxon>
        <taxon>Chytridiomycota</taxon>
        <taxon>Chytridiomycota incertae sedis</taxon>
        <taxon>Chytridiomycetes</taxon>
        <taxon>Spizellomycetales</taxon>
        <taxon>Powellomycetaceae</taxon>
        <taxon>Powellomyces</taxon>
    </lineage>
</organism>
<keyword evidence="12" id="KW-1185">Reference proteome</keyword>
<keyword evidence="6 8" id="KW-0539">Nucleus</keyword>
<dbReference type="GO" id="GO:0006370">
    <property type="term" value="P:7-methylguanosine mRNA capping"/>
    <property type="evidence" value="ECO:0007669"/>
    <property type="project" value="UniProtKB-UniRule"/>
</dbReference>
<evidence type="ECO:0000256" key="5">
    <source>
        <dbReference type="ARBA" id="ARBA00022801"/>
    </source>
</evidence>
<evidence type="ECO:0000256" key="7">
    <source>
        <dbReference type="ARBA" id="ARBA00047740"/>
    </source>
</evidence>
<evidence type="ECO:0000256" key="2">
    <source>
        <dbReference type="ARBA" id="ARBA00004123"/>
    </source>
</evidence>
<reference evidence="11 12" key="1">
    <citation type="journal article" date="2019" name="Sci. Rep.">
        <title>Comparative genomics of chytrid fungi reveal insights into the obligate biotrophic and pathogenic lifestyle of Synchytrium endobioticum.</title>
        <authorList>
            <person name="van de Vossenberg B.T.L.H."/>
            <person name="Warris S."/>
            <person name="Nguyen H.D.T."/>
            <person name="van Gent-Pelzer M.P.E."/>
            <person name="Joly D.L."/>
            <person name="van de Geest H.C."/>
            <person name="Bonants P.J.M."/>
            <person name="Smith D.S."/>
            <person name="Levesque C.A."/>
            <person name="van der Lee T.A.J."/>
        </authorList>
    </citation>
    <scope>NUCLEOTIDE SEQUENCE [LARGE SCALE GENOMIC DNA]</scope>
    <source>
        <strain evidence="11 12">CBS 809.83</strain>
    </source>
</reference>
<comment type="caution">
    <text evidence="11">The sequence shown here is derived from an EMBL/GenBank/DDBJ whole genome shotgun (WGS) entry which is preliminary data.</text>
</comment>
<dbReference type="GO" id="GO:0004651">
    <property type="term" value="F:polynucleotide 5'-phosphatase activity"/>
    <property type="evidence" value="ECO:0007669"/>
    <property type="project" value="UniProtKB-UniRule"/>
</dbReference>
<dbReference type="STRING" id="109895.A0A507E964"/>
<comment type="catalytic activity">
    <reaction evidence="7">
        <text>a 5'-end triphospho-ribonucleoside in mRNA + H2O = a 5'-end diphospho-ribonucleoside in mRNA + phosphate + H(+)</text>
        <dbReference type="Rhea" id="RHEA:67004"/>
        <dbReference type="Rhea" id="RHEA-COMP:17164"/>
        <dbReference type="Rhea" id="RHEA-COMP:17165"/>
        <dbReference type="ChEBI" id="CHEBI:15377"/>
        <dbReference type="ChEBI" id="CHEBI:15378"/>
        <dbReference type="ChEBI" id="CHEBI:43474"/>
        <dbReference type="ChEBI" id="CHEBI:167616"/>
        <dbReference type="ChEBI" id="CHEBI:167618"/>
        <dbReference type="EC" id="3.6.1.74"/>
    </reaction>
    <physiologicalReaction direction="left-to-right" evidence="7">
        <dbReference type="Rhea" id="RHEA:67005"/>
    </physiologicalReaction>
</comment>
<evidence type="ECO:0000259" key="10">
    <source>
        <dbReference type="Pfam" id="PF02940"/>
    </source>
</evidence>
<dbReference type="Pfam" id="PF02940">
    <property type="entry name" value="mRNA_triPase"/>
    <property type="match status" value="1"/>
</dbReference>
<evidence type="ECO:0000256" key="9">
    <source>
        <dbReference type="SAM" id="MobiDB-lite"/>
    </source>
</evidence>